<dbReference type="Pfam" id="PF01042">
    <property type="entry name" value="Ribonuc_L-PSP"/>
    <property type="match status" value="1"/>
</dbReference>
<evidence type="ECO:0000256" key="4">
    <source>
        <dbReference type="ARBA" id="ARBA00022598"/>
    </source>
</evidence>
<dbReference type="FunFam" id="3.30.1330.40:FF:000016">
    <property type="entry name" value="Endoribonuclease"/>
    <property type="match status" value="1"/>
</dbReference>
<evidence type="ECO:0000256" key="8">
    <source>
        <dbReference type="ARBA" id="ARBA00031552"/>
    </source>
</evidence>
<keyword evidence="6" id="KW-0067">ATP-binding</keyword>
<dbReference type="FunFam" id="3.90.1490.10:FF:000001">
    <property type="entry name" value="Diphthine--ammonia ligase"/>
    <property type="match status" value="1"/>
</dbReference>
<evidence type="ECO:0000259" key="10">
    <source>
        <dbReference type="Pfam" id="PF01902"/>
    </source>
</evidence>
<dbReference type="Gene3D" id="3.30.1330.40">
    <property type="entry name" value="RutC-like"/>
    <property type="match status" value="1"/>
</dbReference>
<evidence type="ECO:0000256" key="6">
    <source>
        <dbReference type="ARBA" id="ARBA00022840"/>
    </source>
</evidence>
<dbReference type="Gene3D" id="3.90.1490.10">
    <property type="entry name" value="putative n-type atp pyrophosphatase, domain 2"/>
    <property type="match status" value="1"/>
</dbReference>
<name>A0ABC8TZ54_9AQUA</name>
<dbReference type="SUPFAM" id="SSF55298">
    <property type="entry name" value="YjgF-like"/>
    <property type="match status" value="1"/>
</dbReference>
<dbReference type="PANTHER" id="PTHR12196:SF2">
    <property type="entry name" value="DIPHTHINE--AMMONIA LIGASE"/>
    <property type="match status" value="1"/>
</dbReference>
<dbReference type="EMBL" id="CAUOFW020006347">
    <property type="protein sequence ID" value="CAK9174365.1"/>
    <property type="molecule type" value="Genomic_DNA"/>
</dbReference>
<proteinExistence type="predicted"/>
<dbReference type="AlphaFoldDB" id="A0ABC8TZ54"/>
<evidence type="ECO:0000313" key="12">
    <source>
        <dbReference type="Proteomes" id="UP001642360"/>
    </source>
</evidence>
<evidence type="ECO:0000256" key="1">
    <source>
        <dbReference type="ARBA" id="ARBA00005156"/>
    </source>
</evidence>
<evidence type="ECO:0000256" key="2">
    <source>
        <dbReference type="ARBA" id="ARBA00012089"/>
    </source>
</evidence>
<dbReference type="GO" id="GO:0017178">
    <property type="term" value="F:diphthine-ammonia ligase activity"/>
    <property type="evidence" value="ECO:0007669"/>
    <property type="project" value="UniProtKB-EC"/>
</dbReference>
<comment type="catalytic activity">
    <reaction evidence="9">
        <text>diphthine-[translation elongation factor 2] + NH4(+) + ATP = diphthamide-[translation elongation factor 2] + AMP + diphosphate + H(+)</text>
        <dbReference type="Rhea" id="RHEA:19753"/>
        <dbReference type="Rhea" id="RHEA-COMP:10172"/>
        <dbReference type="Rhea" id="RHEA-COMP:10174"/>
        <dbReference type="ChEBI" id="CHEBI:15378"/>
        <dbReference type="ChEBI" id="CHEBI:16692"/>
        <dbReference type="ChEBI" id="CHEBI:28938"/>
        <dbReference type="ChEBI" id="CHEBI:30616"/>
        <dbReference type="ChEBI" id="CHEBI:33019"/>
        <dbReference type="ChEBI" id="CHEBI:82696"/>
        <dbReference type="ChEBI" id="CHEBI:456215"/>
        <dbReference type="EC" id="6.3.1.14"/>
    </reaction>
</comment>
<organism evidence="11 12">
    <name type="scientific">Ilex paraguariensis</name>
    <name type="common">yerba mate</name>
    <dbReference type="NCBI Taxonomy" id="185542"/>
    <lineage>
        <taxon>Eukaryota</taxon>
        <taxon>Viridiplantae</taxon>
        <taxon>Streptophyta</taxon>
        <taxon>Embryophyta</taxon>
        <taxon>Tracheophyta</taxon>
        <taxon>Spermatophyta</taxon>
        <taxon>Magnoliopsida</taxon>
        <taxon>eudicotyledons</taxon>
        <taxon>Gunneridae</taxon>
        <taxon>Pentapetalae</taxon>
        <taxon>asterids</taxon>
        <taxon>campanulids</taxon>
        <taxon>Aquifoliales</taxon>
        <taxon>Aquifoliaceae</taxon>
        <taxon>Ilex</taxon>
    </lineage>
</organism>
<evidence type="ECO:0000256" key="7">
    <source>
        <dbReference type="ARBA" id="ARBA00029814"/>
    </source>
</evidence>
<dbReference type="InterPro" id="IPR035959">
    <property type="entry name" value="RutC-like_sf"/>
</dbReference>
<keyword evidence="5" id="KW-0547">Nucleotide-binding</keyword>
<dbReference type="Proteomes" id="UP001642360">
    <property type="component" value="Unassembled WGS sequence"/>
</dbReference>
<dbReference type="InterPro" id="IPR002761">
    <property type="entry name" value="Diphthami_syn_dom"/>
</dbReference>
<evidence type="ECO:0000256" key="5">
    <source>
        <dbReference type="ARBA" id="ARBA00022741"/>
    </source>
</evidence>
<reference evidence="11 12" key="1">
    <citation type="submission" date="2024-02" db="EMBL/GenBank/DDBJ databases">
        <authorList>
            <person name="Vignale AGUSTIN F."/>
            <person name="Sosa J E."/>
            <person name="Modenutti C."/>
        </authorList>
    </citation>
    <scope>NUCLEOTIDE SEQUENCE [LARGE SCALE GENOMIC DNA]</scope>
</reference>
<comment type="caution">
    <text evidence="11">The sequence shown here is derived from an EMBL/GenBank/DDBJ whole genome shotgun (WGS) entry which is preliminary data.</text>
</comment>
<dbReference type="InterPro" id="IPR030662">
    <property type="entry name" value="DPH6/MJ0570"/>
</dbReference>
<feature type="domain" description="Diphthamide synthase" evidence="10">
    <location>
        <begin position="4"/>
        <end position="66"/>
    </location>
</feature>
<keyword evidence="12" id="KW-1185">Reference proteome</keyword>
<evidence type="ECO:0000256" key="3">
    <source>
        <dbReference type="ARBA" id="ARBA00018426"/>
    </source>
</evidence>
<dbReference type="PANTHER" id="PTHR12196">
    <property type="entry name" value="DOMAIN OF UNKNOWN FUNCTION 71 DUF71 -CONTAINING PROTEIN"/>
    <property type="match status" value="1"/>
</dbReference>
<dbReference type="EC" id="6.3.1.14" evidence="2"/>
<comment type="pathway">
    <text evidence="1">Protein modification; peptidyl-diphthamide biosynthesis.</text>
</comment>
<keyword evidence="4" id="KW-0436">Ligase</keyword>
<protein>
    <recommendedName>
        <fullName evidence="3">Diphthine--ammonia ligase</fullName>
        <ecNumber evidence="2">6.3.1.14</ecNumber>
    </recommendedName>
    <alternativeName>
        <fullName evidence="7">Diphthamide synthase</fullName>
    </alternativeName>
    <alternativeName>
        <fullName evidence="8">Diphthamide synthetase</fullName>
    </alternativeName>
</protein>
<gene>
    <name evidence="11" type="ORF">ILEXP_LOCUS44112</name>
</gene>
<sequence length="329" mass="36432">MAQVAAIGLDPSKHLGKEVAYLESHLHKLQELYGINVCGEGGEYETLTLDCPLFKNARIVLDESQVVLHSSDSIAPVGILHPLAFHLVNKRENASLIDSNRSSDVCLGEMDSVCEVQGNCLQRCKAKCQSGDVTFSLTEVEEHKLHISKTKNDDTFSISCWLQDSCQASADLQQDLKVILRKIEVQLLKYGYSWENVLYIHLYIADMNQFATVNESYVKFITQEECHSGVPSRATVELPLLQVGLGRAYIEVLVATDNSKKVLHVQSISCWAPSCIGPYSQVTERIVRSLMPRVAFSDTGLEPKEKLFHESGSALLRYGSASPSELALS</sequence>
<dbReference type="GO" id="GO:0005524">
    <property type="term" value="F:ATP binding"/>
    <property type="evidence" value="ECO:0007669"/>
    <property type="project" value="UniProtKB-KW"/>
</dbReference>
<dbReference type="SUPFAM" id="SSF52402">
    <property type="entry name" value="Adenine nucleotide alpha hydrolases-like"/>
    <property type="match status" value="1"/>
</dbReference>
<dbReference type="Pfam" id="PF01902">
    <property type="entry name" value="Diphthami_syn_2"/>
    <property type="match status" value="1"/>
</dbReference>
<evidence type="ECO:0000256" key="9">
    <source>
        <dbReference type="ARBA" id="ARBA00048108"/>
    </source>
</evidence>
<dbReference type="InterPro" id="IPR006175">
    <property type="entry name" value="YjgF/YER057c/UK114"/>
</dbReference>
<accession>A0ABC8TZ54</accession>
<evidence type="ECO:0000313" key="11">
    <source>
        <dbReference type="EMBL" id="CAK9174365.1"/>
    </source>
</evidence>